<keyword evidence="3" id="KW-1185">Reference proteome</keyword>
<dbReference type="Proteomes" id="UP001596237">
    <property type="component" value="Unassembled WGS sequence"/>
</dbReference>
<evidence type="ECO:0000256" key="1">
    <source>
        <dbReference type="SAM" id="MobiDB-lite"/>
    </source>
</evidence>
<protein>
    <recommendedName>
        <fullName evidence="4">DNA-directed RNA polymerase</fullName>
    </recommendedName>
</protein>
<reference evidence="3" key="1">
    <citation type="journal article" date="2019" name="Int. J. Syst. Evol. Microbiol.">
        <title>The Global Catalogue of Microorganisms (GCM) 10K type strain sequencing project: providing services to taxonomists for standard genome sequencing and annotation.</title>
        <authorList>
            <consortium name="The Broad Institute Genomics Platform"/>
            <consortium name="The Broad Institute Genome Sequencing Center for Infectious Disease"/>
            <person name="Wu L."/>
            <person name="Ma J."/>
        </authorList>
    </citation>
    <scope>NUCLEOTIDE SEQUENCE [LARGE SCALE GENOMIC DNA]</scope>
    <source>
        <strain evidence="3">CCUG 36916</strain>
    </source>
</reference>
<sequence length="428" mass="47849">MLDADIAGRDRALDFRWGVPASILEVSGIPDVSDKLYDQARRSVLAAACIAADECPAAPDAWWISFSRRKAFYKDAHRYQGLPYTYERVTRGVDERVTRGVDEHVAMGLLEEERAAPASHLLATPRQSRYRATPELLRLFQDAPFEYRRRPCTLLVRDGDGRPVTMPETQALGRMRKQVARINAYLQGSRLALGTGDGWEHGTRTVRARSERRHRSGRPPGWATVTPEPVAEVCRIFSRGRTDKNGRLYGWWQQLPKARRRECLINGEVLVEPDFTALHPTLLYAMRGHVLRHDPYVTGTYHRDDGKLALNVALNARTLHEAAACLVHNPDWGHGLDYTWGCLKAVQKRNPAIAKDIGSDRGIGLMRIDSDMAVSVLGACEKAGIPALPVHDSFMVPASQGARVEEIMDEILTRTVNKLRSSTSTTNA</sequence>
<name>A0ABW1WV84_9HYPH</name>
<feature type="region of interest" description="Disordered" evidence="1">
    <location>
        <begin position="203"/>
        <end position="224"/>
    </location>
</feature>
<comment type="caution">
    <text evidence="2">The sequence shown here is derived from an EMBL/GenBank/DDBJ whole genome shotgun (WGS) entry which is preliminary data.</text>
</comment>
<dbReference type="EMBL" id="JBHSTT010000097">
    <property type="protein sequence ID" value="MFC6392378.1"/>
    <property type="molecule type" value="Genomic_DNA"/>
</dbReference>
<evidence type="ECO:0008006" key="4">
    <source>
        <dbReference type="Google" id="ProtNLM"/>
    </source>
</evidence>
<accession>A0ABW1WV84</accession>
<proteinExistence type="predicted"/>
<dbReference type="RefSeq" id="WP_192285358.1">
    <property type="nucleotide sequence ID" value="NZ_JBHSTT010000097.1"/>
</dbReference>
<evidence type="ECO:0000313" key="2">
    <source>
        <dbReference type="EMBL" id="MFC6392378.1"/>
    </source>
</evidence>
<gene>
    <name evidence="2" type="ORF">ACFQDP_24045</name>
</gene>
<feature type="compositionally biased region" description="Basic residues" evidence="1">
    <location>
        <begin position="204"/>
        <end position="217"/>
    </location>
</feature>
<organism evidence="2 3">
    <name type="scientific">Methylorubrum zatmanii</name>
    <dbReference type="NCBI Taxonomy" id="29429"/>
    <lineage>
        <taxon>Bacteria</taxon>
        <taxon>Pseudomonadati</taxon>
        <taxon>Pseudomonadota</taxon>
        <taxon>Alphaproteobacteria</taxon>
        <taxon>Hyphomicrobiales</taxon>
        <taxon>Methylobacteriaceae</taxon>
        <taxon>Methylorubrum</taxon>
    </lineage>
</organism>
<evidence type="ECO:0000313" key="3">
    <source>
        <dbReference type="Proteomes" id="UP001596237"/>
    </source>
</evidence>